<reference evidence="2" key="1">
    <citation type="journal article" date="2019" name="G3 (Bethesda)">
        <title>Genome Assemblies of Two Rare Opportunistic Yeast Pathogens: Diutina rugosa (syn. Candida rugosa) and Trichomonascus ciferrii (syn. Candida ciferrii).</title>
        <authorList>
            <person name="Mixao V."/>
            <person name="Saus E."/>
            <person name="Hansen A.P."/>
            <person name="Lass-Florl C."/>
            <person name="Gabaldon T."/>
        </authorList>
    </citation>
    <scope>NUCLEOTIDE SEQUENCE</scope>
    <source>
        <strain evidence="2">CBS 4856</strain>
    </source>
</reference>
<protein>
    <recommendedName>
        <fullName evidence="4">Secreted protein</fullName>
    </recommendedName>
</protein>
<evidence type="ECO:0000256" key="1">
    <source>
        <dbReference type="SAM" id="SignalP"/>
    </source>
</evidence>
<organism evidence="2 3">
    <name type="scientific">Trichomonascus ciferrii</name>
    <dbReference type="NCBI Taxonomy" id="44093"/>
    <lineage>
        <taxon>Eukaryota</taxon>
        <taxon>Fungi</taxon>
        <taxon>Dikarya</taxon>
        <taxon>Ascomycota</taxon>
        <taxon>Saccharomycotina</taxon>
        <taxon>Dipodascomycetes</taxon>
        <taxon>Dipodascales</taxon>
        <taxon>Trichomonascaceae</taxon>
        <taxon>Trichomonascus</taxon>
        <taxon>Trichomonascus ciferrii complex</taxon>
    </lineage>
</organism>
<accession>A0A642V1C0</accession>
<proteinExistence type="predicted"/>
<dbReference type="AlphaFoldDB" id="A0A642V1C0"/>
<evidence type="ECO:0008006" key="4">
    <source>
        <dbReference type="Google" id="ProtNLM"/>
    </source>
</evidence>
<feature type="chain" id="PRO_5024863022" description="Secreted protein" evidence="1">
    <location>
        <begin position="25"/>
        <end position="99"/>
    </location>
</feature>
<keyword evidence="1" id="KW-0732">Signal</keyword>
<dbReference type="Proteomes" id="UP000761534">
    <property type="component" value="Unassembled WGS sequence"/>
</dbReference>
<dbReference type="VEuPathDB" id="FungiDB:TRICI_004274"/>
<comment type="caution">
    <text evidence="2">The sequence shown here is derived from an EMBL/GenBank/DDBJ whole genome shotgun (WGS) entry which is preliminary data.</text>
</comment>
<evidence type="ECO:0000313" key="2">
    <source>
        <dbReference type="EMBL" id="KAA8909992.1"/>
    </source>
</evidence>
<name>A0A642V1C0_9ASCO</name>
<dbReference type="EMBL" id="SWFS01000328">
    <property type="protein sequence ID" value="KAA8909992.1"/>
    <property type="molecule type" value="Genomic_DNA"/>
</dbReference>
<evidence type="ECO:0000313" key="3">
    <source>
        <dbReference type="Proteomes" id="UP000761534"/>
    </source>
</evidence>
<gene>
    <name evidence="2" type="ORF">TRICI_004274</name>
</gene>
<feature type="signal peptide" evidence="1">
    <location>
        <begin position="1"/>
        <end position="24"/>
    </location>
</feature>
<keyword evidence="3" id="KW-1185">Reference proteome</keyword>
<sequence>MLWLESDGVVAVVVVLVVLEGELGLHCGGALHGAVVDEVGCEGADAEGEDDGDDVDDLGRGVLLGAEPGDAVADEDVHHELWRRGERREEEAEGGYGRD</sequence>